<dbReference type="Proteomes" id="UP000264541">
    <property type="component" value="Unassembled WGS sequence"/>
</dbReference>
<dbReference type="PANTHER" id="PTHR43025">
    <property type="entry name" value="MONOGALACTOSYLDIACYLGLYCEROL SYNTHASE"/>
    <property type="match status" value="1"/>
</dbReference>
<proteinExistence type="inferred from homology"/>
<dbReference type="Pfam" id="PF06925">
    <property type="entry name" value="MGDG_synth"/>
    <property type="match status" value="1"/>
</dbReference>
<accession>A0A372LNG4</accession>
<evidence type="ECO:0000256" key="3">
    <source>
        <dbReference type="ARBA" id="ARBA00022679"/>
    </source>
</evidence>
<evidence type="ECO:0000256" key="1">
    <source>
        <dbReference type="ARBA" id="ARBA00006962"/>
    </source>
</evidence>
<dbReference type="GO" id="GO:0009247">
    <property type="term" value="P:glycolipid biosynthetic process"/>
    <property type="evidence" value="ECO:0007669"/>
    <property type="project" value="InterPro"/>
</dbReference>
<dbReference type="AlphaFoldDB" id="A0A372LNG4"/>
<dbReference type="GO" id="GO:0016020">
    <property type="term" value="C:membrane"/>
    <property type="evidence" value="ECO:0007669"/>
    <property type="project" value="GOC"/>
</dbReference>
<protein>
    <recommendedName>
        <fullName evidence="4">Diacylglycerol glucosyltransferase N-terminal domain-containing protein</fullName>
    </recommendedName>
</protein>
<evidence type="ECO:0000313" key="6">
    <source>
        <dbReference type="Proteomes" id="UP000264541"/>
    </source>
</evidence>
<gene>
    <name evidence="5" type="ORF">D0469_10385</name>
</gene>
<keyword evidence="2" id="KW-0328">Glycosyltransferase</keyword>
<dbReference type="InterPro" id="IPR009695">
    <property type="entry name" value="Diacylglyc_glucosyltr_N"/>
</dbReference>
<dbReference type="EMBL" id="QVTE01000029">
    <property type="protein sequence ID" value="RFU69151.1"/>
    <property type="molecule type" value="Genomic_DNA"/>
</dbReference>
<feature type="domain" description="Diacylglycerol glucosyltransferase N-terminal" evidence="4">
    <location>
        <begin position="15"/>
        <end position="185"/>
    </location>
</feature>
<dbReference type="GO" id="GO:0016758">
    <property type="term" value="F:hexosyltransferase activity"/>
    <property type="evidence" value="ECO:0007669"/>
    <property type="project" value="InterPro"/>
</dbReference>
<evidence type="ECO:0000259" key="4">
    <source>
        <dbReference type="Pfam" id="PF06925"/>
    </source>
</evidence>
<name>A0A372LNG4_9BACI</name>
<organism evidence="5 6">
    <name type="scientific">Peribacillus saganii</name>
    <dbReference type="NCBI Taxonomy" id="2303992"/>
    <lineage>
        <taxon>Bacteria</taxon>
        <taxon>Bacillati</taxon>
        <taxon>Bacillota</taxon>
        <taxon>Bacilli</taxon>
        <taxon>Bacillales</taxon>
        <taxon>Bacillaceae</taxon>
        <taxon>Peribacillus</taxon>
    </lineage>
</organism>
<keyword evidence="3" id="KW-0808">Transferase</keyword>
<evidence type="ECO:0000256" key="2">
    <source>
        <dbReference type="ARBA" id="ARBA00022676"/>
    </source>
</evidence>
<keyword evidence="6" id="KW-1185">Reference proteome</keyword>
<dbReference type="SUPFAM" id="SSF53756">
    <property type="entry name" value="UDP-Glycosyltransferase/glycogen phosphorylase"/>
    <property type="match status" value="1"/>
</dbReference>
<dbReference type="InterPro" id="IPR050519">
    <property type="entry name" value="Glycosyltransf_28_UgtP"/>
</dbReference>
<reference evidence="5 6" key="1">
    <citation type="submission" date="2018-08" db="EMBL/GenBank/DDBJ databases">
        <title>Bacillus chawlae sp. nov., Bacillus glennii sp. nov., and Bacillus saganii sp. nov. Isolated from the Vehicle Assembly Building at Kennedy Space Center where the Viking Spacecraft were Assembled.</title>
        <authorList>
            <person name="Seuylemezian A."/>
            <person name="Vaishampayan P."/>
        </authorList>
    </citation>
    <scope>NUCLEOTIDE SEQUENCE [LARGE SCALE GENOMIC DNA]</scope>
    <source>
        <strain evidence="5 6">V47-23a</strain>
    </source>
</reference>
<dbReference type="RefSeq" id="WP_117326675.1">
    <property type="nucleotide sequence ID" value="NZ_QVTE01000029.1"/>
</dbReference>
<dbReference type="OrthoDB" id="9815663at2"/>
<sequence length="377" mass="42894">MKVLVCSLFQFPNGHLKVAEAIQESISKEYVNAEIKIVDFLGYCNWNLEKFVSALYLTCINKSPSVYRSLYKNIMYSEDSSKLQMQFPFISLYFEQKMKQLISKEEPTLIVCSHSFPSKMIGKLKEKGIISDVPAVNVYTDFFINDIWAKHPIQYHLVPHNKAKETLITKHGIKEENVFVTGIPISDSFNQTISKKDKRTKHVLVAGGNNGLFKSSELVKMLESNPEITFTVLCGKNRELYDRLSSLNLPHIQPRGYIDSSAELNDLYGEVDAILTKPGGVTISEALQKKVPIIIHNSLPGQEEVNLKFLQEQGIVRASSSNQLIEEVNSLVFNDDERTAMKLKMERYLEEISYNYTDAISYIIQKEVSQDLVRSTS</sequence>
<dbReference type="PANTHER" id="PTHR43025:SF3">
    <property type="entry name" value="MONOGALACTOSYLDIACYLGLYCEROL SYNTHASE 1, CHLOROPLASTIC"/>
    <property type="match status" value="1"/>
</dbReference>
<evidence type="ECO:0000313" key="5">
    <source>
        <dbReference type="EMBL" id="RFU69151.1"/>
    </source>
</evidence>
<comment type="similarity">
    <text evidence="1">Belongs to the glycosyltransferase 28 family.</text>
</comment>
<comment type="caution">
    <text evidence="5">The sequence shown here is derived from an EMBL/GenBank/DDBJ whole genome shotgun (WGS) entry which is preliminary data.</text>
</comment>
<dbReference type="Gene3D" id="3.40.50.2000">
    <property type="entry name" value="Glycogen Phosphorylase B"/>
    <property type="match status" value="1"/>
</dbReference>